<dbReference type="AlphaFoldDB" id="S8AK87"/>
<evidence type="ECO:0000313" key="3">
    <source>
        <dbReference type="Proteomes" id="UP000019376"/>
    </source>
</evidence>
<name>S8AK87_PENO1</name>
<proteinExistence type="predicted"/>
<keyword evidence="3" id="KW-1185">Reference proteome</keyword>
<protein>
    <submittedName>
        <fullName evidence="2">Uncharacterized protein</fullName>
    </submittedName>
</protein>
<reference evidence="2 3" key="1">
    <citation type="journal article" date="2013" name="PLoS ONE">
        <title>Genomic and secretomic analyses reveal unique features of the lignocellulolytic enzyme system of Penicillium decumbens.</title>
        <authorList>
            <person name="Liu G."/>
            <person name="Zhang L."/>
            <person name="Wei X."/>
            <person name="Zou G."/>
            <person name="Qin Y."/>
            <person name="Ma L."/>
            <person name="Li J."/>
            <person name="Zheng H."/>
            <person name="Wang S."/>
            <person name="Wang C."/>
            <person name="Xun L."/>
            <person name="Zhao G.-P."/>
            <person name="Zhou Z."/>
            <person name="Qu Y."/>
        </authorList>
    </citation>
    <scope>NUCLEOTIDE SEQUENCE [LARGE SCALE GENOMIC DNA]</scope>
    <source>
        <strain evidence="3">114-2 / CGMCC 5302</strain>
    </source>
</reference>
<evidence type="ECO:0000256" key="1">
    <source>
        <dbReference type="SAM" id="MobiDB-lite"/>
    </source>
</evidence>
<dbReference type="HOGENOM" id="CLU_903461_0_0_1"/>
<accession>S8AK87</accession>
<dbReference type="Proteomes" id="UP000019376">
    <property type="component" value="Unassembled WGS sequence"/>
</dbReference>
<gene>
    <name evidence="2" type="ORF">PDE_01179</name>
</gene>
<feature type="region of interest" description="Disordered" evidence="1">
    <location>
        <begin position="135"/>
        <end position="169"/>
    </location>
</feature>
<sequence length="308" mass="33811">MSPTQSLPAFIKVQHQQKKFTDRCSHISPKLIAPLTYEEQDAILADQKVMNQGIDAVLERCTKARGLAESMWAKKSGSSDKSQMPIKKTMTTAHRPPMAQILGPKPISRLSEEEGTAILETQDAIAQGFNTVLGRRDKPQTLDDSIWAPKSAKSDAPSNRQQKGTSDSYKTGVYEAAQAIHNKIQRGPGNRPDSSRGYHGQVYPQHGTFTGNRVPFIQDSFTVDMLLPEKKPVRTVNQTCSWNIPGNKERVHKDSVLDGSGEGSLRLGASKHMQTYLNPEPTCFVPGRGFSHDTGILASEITEKSGNG</sequence>
<dbReference type="EMBL" id="KB644408">
    <property type="protein sequence ID" value="EPS26243.1"/>
    <property type="molecule type" value="Genomic_DNA"/>
</dbReference>
<evidence type="ECO:0000313" key="2">
    <source>
        <dbReference type="EMBL" id="EPS26243.1"/>
    </source>
</evidence>
<feature type="compositionally biased region" description="Polar residues" evidence="1">
    <location>
        <begin position="156"/>
        <end position="169"/>
    </location>
</feature>
<organism evidence="2 3">
    <name type="scientific">Penicillium oxalicum (strain 114-2 / CGMCC 5302)</name>
    <name type="common">Penicillium decumbens</name>
    <dbReference type="NCBI Taxonomy" id="933388"/>
    <lineage>
        <taxon>Eukaryota</taxon>
        <taxon>Fungi</taxon>
        <taxon>Dikarya</taxon>
        <taxon>Ascomycota</taxon>
        <taxon>Pezizomycotina</taxon>
        <taxon>Eurotiomycetes</taxon>
        <taxon>Eurotiomycetidae</taxon>
        <taxon>Eurotiales</taxon>
        <taxon>Aspergillaceae</taxon>
        <taxon>Penicillium</taxon>
    </lineage>
</organism>